<organism evidence="1 2">
    <name type="scientific">Daphnia magna</name>
    <dbReference type="NCBI Taxonomy" id="35525"/>
    <lineage>
        <taxon>Eukaryota</taxon>
        <taxon>Metazoa</taxon>
        <taxon>Ecdysozoa</taxon>
        <taxon>Arthropoda</taxon>
        <taxon>Crustacea</taxon>
        <taxon>Branchiopoda</taxon>
        <taxon>Diplostraca</taxon>
        <taxon>Cladocera</taxon>
        <taxon>Anomopoda</taxon>
        <taxon>Daphniidae</taxon>
        <taxon>Daphnia</taxon>
    </lineage>
</organism>
<dbReference type="Proteomes" id="UP001234178">
    <property type="component" value="Unassembled WGS sequence"/>
</dbReference>
<comment type="caution">
    <text evidence="1">The sequence shown here is derived from an EMBL/GenBank/DDBJ whole genome shotgun (WGS) entry which is preliminary data.</text>
</comment>
<sequence length="65" mass="7126">MASEQWNLALVRSCINRLVAIGIESPIKDSTVIGFGAKNCTLEYPRRSLEILLEMLIGSGSIPSY</sequence>
<keyword evidence="2" id="KW-1185">Reference proteome</keyword>
<evidence type="ECO:0000313" key="1">
    <source>
        <dbReference type="EMBL" id="KAK4005582.1"/>
    </source>
</evidence>
<dbReference type="EMBL" id="JAOYFB010000001">
    <property type="protein sequence ID" value="KAK4005582.1"/>
    <property type="molecule type" value="Genomic_DNA"/>
</dbReference>
<evidence type="ECO:0000313" key="2">
    <source>
        <dbReference type="Proteomes" id="UP001234178"/>
    </source>
</evidence>
<name>A0ABQ9YY51_9CRUS</name>
<gene>
    <name evidence="1" type="ORF">OUZ56_007282</name>
</gene>
<reference evidence="1 2" key="1">
    <citation type="journal article" date="2023" name="Nucleic Acids Res.">
        <title>The hologenome of Daphnia magna reveals possible DNA methylation and microbiome-mediated evolution of the host genome.</title>
        <authorList>
            <person name="Chaturvedi A."/>
            <person name="Li X."/>
            <person name="Dhandapani V."/>
            <person name="Marshall H."/>
            <person name="Kissane S."/>
            <person name="Cuenca-Cambronero M."/>
            <person name="Asole G."/>
            <person name="Calvet F."/>
            <person name="Ruiz-Romero M."/>
            <person name="Marangio P."/>
            <person name="Guigo R."/>
            <person name="Rago D."/>
            <person name="Mirbahai L."/>
            <person name="Eastwood N."/>
            <person name="Colbourne J.K."/>
            <person name="Zhou J."/>
            <person name="Mallon E."/>
            <person name="Orsini L."/>
        </authorList>
    </citation>
    <scope>NUCLEOTIDE SEQUENCE [LARGE SCALE GENOMIC DNA]</scope>
    <source>
        <strain evidence="1">LRV0_1</strain>
    </source>
</reference>
<proteinExistence type="predicted"/>
<protein>
    <submittedName>
        <fullName evidence="1">Uncharacterized protein</fullName>
    </submittedName>
</protein>
<accession>A0ABQ9YY51</accession>